<gene>
    <name evidence="2" type="primary">smyd4_11</name>
    <name evidence="2" type="ORF">Bhyg_08430</name>
</gene>
<keyword evidence="3" id="KW-1185">Reference proteome</keyword>
<dbReference type="SUPFAM" id="SSF144232">
    <property type="entry name" value="HIT/MYND zinc finger-like"/>
    <property type="match status" value="1"/>
</dbReference>
<dbReference type="Gene3D" id="2.170.270.10">
    <property type="entry name" value="SET domain"/>
    <property type="match status" value="1"/>
</dbReference>
<dbReference type="Proteomes" id="UP001151699">
    <property type="component" value="Chromosome B"/>
</dbReference>
<dbReference type="InterPro" id="IPR046341">
    <property type="entry name" value="SET_dom_sf"/>
</dbReference>
<dbReference type="InterPro" id="IPR011990">
    <property type="entry name" value="TPR-like_helical_dom_sf"/>
</dbReference>
<sequence>MSTMLWRKESNRNNALLVDLFASQEKLHLGMLFTMTKMDNEKPPVGKCANASQTQRNEGNDCFKNGEFNKAIEKYNKSLCLAPPSSQLVGMAYANRSVCFLKLKMYNECLVDIKLAKQNNYPDHLVFKLDEREADCLKCIGNGEDKIYDIGLSLSYDSDETYLGVANVLNVTRDRNGNFTVTAKEDIGVGKTVVVEKAFTTYLLMGRNLRCSICLKRNTNLVPCNKCTSVMFCHDKCDNNILHDGECGLTFSGIADLDAGMFKEVRIILMIINIFPTAYELMDFVQQTIQQQPMEPTLSLDDEKLRYLNFLKLPISQADFDSEEYMTSLFFMYRLAMEIPKVKTYFHTEKHRRFLMHLLCLHSQITEKNSNWSKRTFACNGEIKNICTHGIIGLRHRFFGTSCAPNVMHTDHNDLSVFITIRPIKKDEPLLTFIADYLLLESRAIRQKAIRETLKTDCKCSRCQGICATSAQQREITSDPDYCYVSSRQEGTDNAHAMNEKFVSFLNKHGHVPWCDAIEKVVDAYLYFLRYNMYGEVFTPDIVAALNEI</sequence>
<dbReference type="SUPFAM" id="SSF82199">
    <property type="entry name" value="SET domain"/>
    <property type="match status" value="1"/>
</dbReference>
<dbReference type="InterPro" id="IPR019734">
    <property type="entry name" value="TPR_rpt"/>
</dbReference>
<dbReference type="EMBL" id="WJQU01000002">
    <property type="protein sequence ID" value="KAJ6643468.1"/>
    <property type="molecule type" value="Genomic_DNA"/>
</dbReference>
<reference evidence="2" key="1">
    <citation type="submission" date="2022-07" db="EMBL/GenBank/DDBJ databases">
        <authorList>
            <person name="Trinca V."/>
            <person name="Uliana J.V.C."/>
            <person name="Torres T.T."/>
            <person name="Ward R.J."/>
            <person name="Monesi N."/>
        </authorList>
    </citation>
    <scope>NUCLEOTIDE SEQUENCE</scope>
    <source>
        <strain evidence="2">HSMRA1968</strain>
        <tissue evidence="2">Whole embryos</tissue>
    </source>
</reference>
<dbReference type="OrthoDB" id="5945798at2759"/>
<proteinExistence type="predicted"/>
<evidence type="ECO:0000313" key="2">
    <source>
        <dbReference type="EMBL" id="KAJ6643468.1"/>
    </source>
</evidence>
<name>A0A9Q0S4C4_9DIPT</name>
<dbReference type="Gene3D" id="1.25.40.10">
    <property type="entry name" value="Tetratricopeptide repeat domain"/>
    <property type="match status" value="1"/>
</dbReference>
<keyword evidence="1" id="KW-0802">TPR repeat</keyword>
<comment type="caution">
    <text evidence="2">The sequence shown here is derived from an EMBL/GenBank/DDBJ whole genome shotgun (WGS) entry which is preliminary data.</text>
</comment>
<organism evidence="2 3">
    <name type="scientific">Pseudolycoriella hygida</name>
    <dbReference type="NCBI Taxonomy" id="35572"/>
    <lineage>
        <taxon>Eukaryota</taxon>
        <taxon>Metazoa</taxon>
        <taxon>Ecdysozoa</taxon>
        <taxon>Arthropoda</taxon>
        <taxon>Hexapoda</taxon>
        <taxon>Insecta</taxon>
        <taxon>Pterygota</taxon>
        <taxon>Neoptera</taxon>
        <taxon>Endopterygota</taxon>
        <taxon>Diptera</taxon>
        <taxon>Nematocera</taxon>
        <taxon>Sciaroidea</taxon>
        <taxon>Sciaridae</taxon>
        <taxon>Pseudolycoriella</taxon>
    </lineage>
</organism>
<dbReference type="AlphaFoldDB" id="A0A9Q0S4C4"/>
<dbReference type="Gene3D" id="1.10.220.160">
    <property type="match status" value="1"/>
</dbReference>
<dbReference type="SUPFAM" id="SSF48452">
    <property type="entry name" value="TPR-like"/>
    <property type="match status" value="1"/>
</dbReference>
<dbReference type="Gene3D" id="6.10.140.2220">
    <property type="match status" value="1"/>
</dbReference>
<feature type="repeat" description="TPR" evidence="1">
    <location>
        <begin position="52"/>
        <end position="85"/>
    </location>
</feature>
<dbReference type="PANTHER" id="PTHR47111:SF1">
    <property type="entry name" value="SET AND MYND DOMAIN-CONTAINING PROTEIN 4"/>
    <property type="match status" value="1"/>
</dbReference>
<evidence type="ECO:0000313" key="3">
    <source>
        <dbReference type="Proteomes" id="UP001151699"/>
    </source>
</evidence>
<dbReference type="PROSITE" id="PS50005">
    <property type="entry name" value="TPR"/>
    <property type="match status" value="1"/>
</dbReference>
<dbReference type="PANTHER" id="PTHR47111">
    <property type="entry name" value="BCDNA.LD29892"/>
    <property type="match status" value="1"/>
</dbReference>
<protein>
    <submittedName>
        <fullName evidence="2">SET and MYND domain-containing protein 4</fullName>
    </submittedName>
</protein>
<evidence type="ECO:0000256" key="1">
    <source>
        <dbReference type="PROSITE-ProRule" id="PRU00339"/>
    </source>
</evidence>
<accession>A0A9Q0S4C4</accession>